<dbReference type="AlphaFoldDB" id="A0A1S3D0Y4"/>
<gene>
    <name evidence="3" type="primary">LOC103509115</name>
</gene>
<organism evidence="2 3">
    <name type="scientific">Diaphorina citri</name>
    <name type="common">Asian citrus psyllid</name>
    <dbReference type="NCBI Taxonomy" id="121845"/>
    <lineage>
        <taxon>Eukaryota</taxon>
        <taxon>Metazoa</taxon>
        <taxon>Ecdysozoa</taxon>
        <taxon>Arthropoda</taxon>
        <taxon>Hexapoda</taxon>
        <taxon>Insecta</taxon>
        <taxon>Pterygota</taxon>
        <taxon>Neoptera</taxon>
        <taxon>Paraneoptera</taxon>
        <taxon>Hemiptera</taxon>
        <taxon>Sternorrhyncha</taxon>
        <taxon>Psylloidea</taxon>
        <taxon>Psyllidae</taxon>
        <taxon>Diaphorininae</taxon>
        <taxon>Diaphorina</taxon>
    </lineage>
</organism>
<evidence type="ECO:0000313" key="2">
    <source>
        <dbReference type="Proteomes" id="UP000079169"/>
    </source>
</evidence>
<dbReference type="RefSeq" id="XP_008471928.1">
    <property type="nucleotide sequence ID" value="XM_008473706.3"/>
</dbReference>
<keyword evidence="2" id="KW-1185">Reference proteome</keyword>
<dbReference type="GeneID" id="103509115"/>
<dbReference type="KEGG" id="dci:103509115"/>
<accession>A0A1S3D0Y4</accession>
<dbReference type="PaxDb" id="121845-A0A1S3D0Y4"/>
<evidence type="ECO:0000256" key="1">
    <source>
        <dbReference type="SAM" id="SignalP"/>
    </source>
</evidence>
<proteinExistence type="predicted"/>
<dbReference type="Proteomes" id="UP000079169">
    <property type="component" value="Unplaced"/>
</dbReference>
<reference evidence="3" key="1">
    <citation type="submission" date="2025-08" db="UniProtKB">
        <authorList>
            <consortium name="RefSeq"/>
        </authorList>
    </citation>
    <scope>IDENTIFICATION</scope>
</reference>
<name>A0A1S3D0Y4_DIACI</name>
<feature type="signal peptide" evidence="1">
    <location>
        <begin position="1"/>
        <end position="23"/>
    </location>
</feature>
<sequence>MVLFGKIGAVLPIALIAIFTCRGAEVPKFPSPPQGYTNISTVIDGLGGYGQFICTPSETEPKYCTNNISMVEIKIYCNGKDASDFVKIIGNASCVDKVCHIEVQMKDPNLMAVLNIYSETKDNAPSYCTMYKKV</sequence>
<keyword evidence="1" id="KW-0732">Signal</keyword>
<evidence type="ECO:0000313" key="3">
    <source>
        <dbReference type="RefSeq" id="XP_008471928.1"/>
    </source>
</evidence>
<feature type="chain" id="PRO_5010171569" evidence="1">
    <location>
        <begin position="24"/>
        <end position="134"/>
    </location>
</feature>
<protein>
    <submittedName>
        <fullName evidence="3">Uncharacterized protein LOC103509115</fullName>
    </submittedName>
</protein>